<evidence type="ECO:0000256" key="1">
    <source>
        <dbReference type="SAM" id="Coils"/>
    </source>
</evidence>
<keyword evidence="4" id="KW-1185">Reference proteome</keyword>
<organism evidence="3 4">
    <name type="scientific">Corchorus olitorius</name>
    <dbReference type="NCBI Taxonomy" id="93759"/>
    <lineage>
        <taxon>Eukaryota</taxon>
        <taxon>Viridiplantae</taxon>
        <taxon>Streptophyta</taxon>
        <taxon>Embryophyta</taxon>
        <taxon>Tracheophyta</taxon>
        <taxon>Spermatophyta</taxon>
        <taxon>Magnoliopsida</taxon>
        <taxon>eudicotyledons</taxon>
        <taxon>Gunneridae</taxon>
        <taxon>Pentapetalae</taxon>
        <taxon>rosids</taxon>
        <taxon>malvids</taxon>
        <taxon>Malvales</taxon>
        <taxon>Malvaceae</taxon>
        <taxon>Grewioideae</taxon>
        <taxon>Apeibeae</taxon>
        <taxon>Corchorus</taxon>
    </lineage>
</organism>
<sequence length="301" mass="33937">MPLSSLLSPNGGWLVNDTCIIHANVAIERASNDIMSVDLVNKKRSASKAFDNEAAAAPPLSLQQHKIVKREPNQPIELRDEEMEAFFAIMEAEVALTKPALSKEVKDALDRIEEAFKMGPSLFFKSERTPPIQQAFQVVTCNSPHCSTFTGEQEAKLLAMKEMFDEMPERAAMAINEKKVLNILVPIQHALTNKLNGSLSKLKDAESGIEKEERQIQELKAQIRSLRDQIRKAEEKKKKLLEEQQVSLNVSKELQGKLEELEKKRPENEAKAKAVEDEMKMIAAEWSRMKGLISSLKKDFN</sequence>
<feature type="domain" description="MATH" evidence="2">
    <location>
        <begin position="1"/>
        <end position="25"/>
    </location>
</feature>
<evidence type="ECO:0000259" key="2">
    <source>
        <dbReference type="PROSITE" id="PS50144"/>
    </source>
</evidence>
<dbReference type="EMBL" id="AWUE01016055">
    <property type="protein sequence ID" value="OMO94417.1"/>
    <property type="molecule type" value="Genomic_DNA"/>
</dbReference>
<keyword evidence="1" id="KW-0175">Coiled coil</keyword>
<dbReference type="InterPro" id="IPR002083">
    <property type="entry name" value="MATH/TRAF_dom"/>
</dbReference>
<gene>
    <name evidence="3" type="ORF">COLO4_16350</name>
</gene>
<dbReference type="AlphaFoldDB" id="A0A1R3JI14"/>
<name>A0A1R3JI14_9ROSI</name>
<feature type="coiled-coil region" evidence="1">
    <location>
        <begin position="202"/>
        <end position="278"/>
    </location>
</feature>
<proteinExistence type="predicted"/>
<accession>A0A1R3JI14</accession>
<dbReference type="Proteomes" id="UP000187203">
    <property type="component" value="Unassembled WGS sequence"/>
</dbReference>
<dbReference type="OrthoDB" id="1883087at2759"/>
<protein>
    <recommendedName>
        <fullName evidence="2">MATH domain-containing protein</fullName>
    </recommendedName>
</protein>
<comment type="caution">
    <text evidence="3">The sequence shown here is derived from an EMBL/GenBank/DDBJ whole genome shotgun (WGS) entry which is preliminary data.</text>
</comment>
<dbReference type="PROSITE" id="PS50144">
    <property type="entry name" value="MATH"/>
    <property type="match status" value="1"/>
</dbReference>
<evidence type="ECO:0000313" key="3">
    <source>
        <dbReference type="EMBL" id="OMO94417.1"/>
    </source>
</evidence>
<evidence type="ECO:0000313" key="4">
    <source>
        <dbReference type="Proteomes" id="UP000187203"/>
    </source>
</evidence>
<reference evidence="4" key="1">
    <citation type="submission" date="2013-09" db="EMBL/GenBank/DDBJ databases">
        <title>Corchorus olitorius genome sequencing.</title>
        <authorList>
            <person name="Alam M."/>
            <person name="Haque M.S."/>
            <person name="Islam M.S."/>
            <person name="Emdad E.M."/>
            <person name="Islam M.M."/>
            <person name="Ahmed B."/>
            <person name="Halim A."/>
            <person name="Hossen Q.M.M."/>
            <person name="Hossain M.Z."/>
            <person name="Ahmed R."/>
            <person name="Khan M.M."/>
            <person name="Islam R."/>
            <person name="Rashid M.M."/>
            <person name="Khan S.A."/>
            <person name="Rahman M.S."/>
            <person name="Alam M."/>
            <person name="Yahiya A.S."/>
            <person name="Khan M.S."/>
            <person name="Azam M.S."/>
            <person name="Haque T."/>
            <person name="Lashkar M.Z.H."/>
            <person name="Akhand A.I."/>
            <person name="Morshed G."/>
            <person name="Roy S."/>
            <person name="Uddin K.S."/>
            <person name="Rabeya T."/>
            <person name="Hossain A.S."/>
            <person name="Chowdhury A."/>
            <person name="Snigdha A.R."/>
            <person name="Mortoza M.S."/>
            <person name="Matin S.A."/>
            <person name="Hoque S.M.E."/>
            <person name="Islam M.K."/>
            <person name="Roy D.K."/>
            <person name="Haider R."/>
            <person name="Moosa M.M."/>
            <person name="Elias S.M."/>
            <person name="Hasan A.M."/>
            <person name="Jahan S."/>
            <person name="Shafiuddin M."/>
            <person name="Mahmood N."/>
            <person name="Shommy N.S."/>
        </authorList>
    </citation>
    <scope>NUCLEOTIDE SEQUENCE [LARGE SCALE GENOMIC DNA]</scope>
    <source>
        <strain evidence="4">cv. O-4</strain>
    </source>
</reference>